<keyword evidence="2" id="KW-1185">Reference proteome</keyword>
<dbReference type="OrthoDB" id="70279at2"/>
<gene>
    <name evidence="1" type="ORF">CVO96_16245</name>
</gene>
<protein>
    <submittedName>
        <fullName evidence="1">Uncharacterized protein</fullName>
    </submittedName>
</protein>
<evidence type="ECO:0000313" key="1">
    <source>
        <dbReference type="EMBL" id="PNY82696.1"/>
    </source>
</evidence>
<dbReference type="RefSeq" id="WP_103313128.1">
    <property type="nucleotide sequence ID" value="NZ_PPPD01000001.1"/>
</dbReference>
<dbReference type="AlphaFoldDB" id="A0A2K3V1N3"/>
<comment type="caution">
    <text evidence="1">The sequence shown here is derived from an EMBL/GenBank/DDBJ whole genome shotgun (WGS) entry which is preliminary data.</text>
</comment>
<accession>A0A2K3V1N3</accession>
<dbReference type="EMBL" id="PPPD01000001">
    <property type="protein sequence ID" value="PNY82696.1"/>
    <property type="molecule type" value="Genomic_DNA"/>
</dbReference>
<dbReference type="Proteomes" id="UP000236379">
    <property type="component" value="Unassembled WGS sequence"/>
</dbReference>
<organism evidence="1 2">
    <name type="scientific">Deinococcus koreensis</name>
    <dbReference type="NCBI Taxonomy" id="2054903"/>
    <lineage>
        <taxon>Bacteria</taxon>
        <taxon>Thermotogati</taxon>
        <taxon>Deinococcota</taxon>
        <taxon>Deinococci</taxon>
        <taxon>Deinococcales</taxon>
        <taxon>Deinococcaceae</taxon>
        <taxon>Deinococcus</taxon>
    </lineage>
</organism>
<reference evidence="1 2" key="1">
    <citation type="submission" date="2018-01" db="EMBL/GenBank/DDBJ databases">
        <title>Deinococcus koreensis sp. nov., a radiation-resistant bacterium isolated from river water.</title>
        <authorList>
            <person name="Choi A."/>
        </authorList>
    </citation>
    <scope>NUCLEOTIDE SEQUENCE [LARGE SCALE GENOMIC DNA]</scope>
    <source>
        <strain evidence="1 2">SJW1-2</strain>
    </source>
</reference>
<name>A0A2K3V1N3_9DEIO</name>
<sequence length="121" mass="13397">MRLLVVALALVLTLMYFTFGLRFGYVTLTPTYMLNASGTNRYTFQIYDEKQKVGVEGSCQVSRGQAVFRLTDSKGAQVAGQVCPKGAWGLKMLATGDAGRYVLEIDLKKFTGTIDIREARE</sequence>
<evidence type="ECO:0000313" key="2">
    <source>
        <dbReference type="Proteomes" id="UP000236379"/>
    </source>
</evidence>
<proteinExistence type="predicted"/>